<evidence type="ECO:0000256" key="2">
    <source>
        <dbReference type="ARBA" id="ARBA00004270"/>
    </source>
</evidence>
<evidence type="ECO:0000256" key="12">
    <source>
        <dbReference type="ARBA" id="ARBA00022989"/>
    </source>
</evidence>
<dbReference type="EC" id="3.1.1.3" evidence="6"/>
<dbReference type="EMBL" id="CP119899">
    <property type="protein sequence ID" value="WFD28964.1"/>
    <property type="molecule type" value="Genomic_DNA"/>
</dbReference>
<evidence type="ECO:0000256" key="17">
    <source>
        <dbReference type="ARBA" id="ARBA00024663"/>
    </source>
</evidence>
<feature type="domain" description="Fungal lipase-type" evidence="22">
    <location>
        <begin position="197"/>
        <end position="249"/>
    </location>
</feature>
<evidence type="ECO:0000256" key="13">
    <source>
        <dbReference type="ARBA" id="ARBA00023006"/>
    </source>
</evidence>
<evidence type="ECO:0000256" key="8">
    <source>
        <dbReference type="ARBA" id="ARBA00022753"/>
    </source>
</evidence>
<comment type="subcellular location">
    <subcellularLocation>
        <location evidence="3">Endosome</location>
        <location evidence="3">Multivesicular body membrane</location>
        <topology evidence="3">Single-pass type II membrane protein</topology>
    </subcellularLocation>
    <subcellularLocation>
        <location evidence="2">Prevacuolar compartment membrane</location>
        <topology evidence="2">Single-pass type II membrane protein</topology>
    </subcellularLocation>
</comment>
<dbReference type="GO" id="GO:0046461">
    <property type="term" value="P:neutral lipid catabolic process"/>
    <property type="evidence" value="ECO:0007669"/>
    <property type="project" value="TreeGrafter"/>
</dbReference>
<dbReference type="AlphaFoldDB" id="A0AAF0EQA7"/>
<dbReference type="Pfam" id="PF01764">
    <property type="entry name" value="Lipase_3"/>
    <property type="match status" value="1"/>
</dbReference>
<keyword evidence="14" id="KW-0443">Lipid metabolism</keyword>
<comment type="similarity">
    <text evidence="4">Belongs to the AB hydrolase superfamily. Lipase family.</text>
</comment>
<dbReference type="GO" id="GO:0006660">
    <property type="term" value="P:phosphatidylserine catabolic process"/>
    <property type="evidence" value="ECO:0007669"/>
    <property type="project" value="TreeGrafter"/>
</dbReference>
<evidence type="ECO:0000256" key="11">
    <source>
        <dbReference type="ARBA" id="ARBA00022968"/>
    </source>
</evidence>
<keyword evidence="15" id="KW-0472">Membrane</keyword>
<dbReference type="GO" id="GO:0004620">
    <property type="term" value="F:phospholipase activity"/>
    <property type="evidence" value="ECO:0007669"/>
    <property type="project" value="TreeGrafter"/>
</dbReference>
<keyword evidence="16" id="KW-0325">Glycoprotein</keyword>
<gene>
    <name evidence="23" type="primary">ATG15</name>
    <name evidence="23" type="ORF">MNAN1_003980</name>
</gene>
<keyword evidence="9 23" id="KW-0378">Hydrolase</keyword>
<dbReference type="InterPro" id="IPR002921">
    <property type="entry name" value="Fungal_lipase-type"/>
</dbReference>
<dbReference type="PANTHER" id="PTHR47175">
    <property type="entry name" value="LIPASE ATG15-RELATED"/>
    <property type="match status" value="1"/>
</dbReference>
<organism evidence="23 24">
    <name type="scientific">Malassezia nana</name>
    <dbReference type="NCBI Taxonomy" id="180528"/>
    <lineage>
        <taxon>Eukaryota</taxon>
        <taxon>Fungi</taxon>
        <taxon>Dikarya</taxon>
        <taxon>Basidiomycota</taxon>
        <taxon>Ustilaginomycotina</taxon>
        <taxon>Malasseziomycetes</taxon>
        <taxon>Malasseziales</taxon>
        <taxon>Malasseziaceae</taxon>
        <taxon>Malassezia</taxon>
    </lineage>
</organism>
<comment type="function">
    <text evidence="17">Lipase which is essential for lysis of subvacuolar cytoplasm to vacuole targeted bodies and intravacuolar autophagic bodies. Involved in the lysis of intravacuolar multivesicular body (MVB) vesicles. The intravacuolar membrane disintegration by ATG15 is critical to life span extension.</text>
</comment>
<comment type="catalytic activity">
    <reaction evidence="20">
        <text>a monoacylglycerol + H2O = glycerol + a fatty acid + H(+)</text>
        <dbReference type="Rhea" id="RHEA:15245"/>
        <dbReference type="ChEBI" id="CHEBI:15377"/>
        <dbReference type="ChEBI" id="CHEBI:15378"/>
        <dbReference type="ChEBI" id="CHEBI:17408"/>
        <dbReference type="ChEBI" id="CHEBI:17754"/>
        <dbReference type="ChEBI" id="CHEBI:28868"/>
    </reaction>
</comment>
<evidence type="ECO:0000256" key="10">
    <source>
        <dbReference type="ARBA" id="ARBA00022963"/>
    </source>
</evidence>
<keyword evidence="12" id="KW-1133">Transmembrane helix</keyword>
<keyword evidence="24" id="KW-1185">Reference proteome</keyword>
<evidence type="ECO:0000256" key="5">
    <source>
        <dbReference type="ARBA" id="ARBA00011137"/>
    </source>
</evidence>
<evidence type="ECO:0000259" key="22">
    <source>
        <dbReference type="Pfam" id="PF01764"/>
    </source>
</evidence>
<evidence type="ECO:0000256" key="7">
    <source>
        <dbReference type="ARBA" id="ARBA00022692"/>
    </source>
</evidence>
<dbReference type="PANTHER" id="PTHR47175:SF2">
    <property type="entry name" value="LIPASE ATG15-RELATED"/>
    <property type="match status" value="1"/>
</dbReference>
<accession>A0AAF0EQA7</accession>
<evidence type="ECO:0000313" key="23">
    <source>
        <dbReference type="EMBL" id="WFD28964.1"/>
    </source>
</evidence>
<evidence type="ECO:0000256" key="15">
    <source>
        <dbReference type="ARBA" id="ARBA00023136"/>
    </source>
</evidence>
<evidence type="ECO:0000256" key="18">
    <source>
        <dbReference type="ARBA" id="ARBA00029828"/>
    </source>
</evidence>
<sequence length="408" mass="45692">MKAQAQHWRPRTHVCLALVVLLSFALILWQRSSPEPAPAIRTVVRPVRRLQDVRGYLARRMAAPPHTVMDLARLERWEDIEQMWPDVTDRHTLRLLARFSCWAYYEKVPDHLPDAPGWSWSSKFGWDEGGLRGQVFAMEQNATVVVALKGTSASFLPGGSTGQRDKDNDNLLFSCCCARVDSSWKPICDCWKSPSTCDSHCMGRTLIERSLYYPAATDLYNNISYLYPNSQVWVTGHSLGGVMASFLGATFGVPAIAFESPGDRVAASRLHLPLPPPSTPDEDAYALVPVTHVYHTADALATGQCVGRNSICSRTGFAMETRCHIGQSIVYDTVRYLGWSVGVLPHRITVLISDLLAHDWEPRIQTRARWSWPILPKPGRAVPLPQRETLCQGMCRLLTTDCSAWTFT</sequence>
<evidence type="ECO:0000313" key="24">
    <source>
        <dbReference type="Proteomes" id="UP001213623"/>
    </source>
</evidence>
<dbReference type="InterPro" id="IPR050805">
    <property type="entry name" value="ATG15_Lipase"/>
</dbReference>
<keyword evidence="7" id="KW-0812">Transmembrane</keyword>
<dbReference type="GO" id="GO:0034496">
    <property type="term" value="P:multivesicular body membrane disassembly"/>
    <property type="evidence" value="ECO:0007669"/>
    <property type="project" value="TreeGrafter"/>
</dbReference>
<feature type="signal peptide" evidence="21">
    <location>
        <begin position="1"/>
        <end position="34"/>
    </location>
</feature>
<evidence type="ECO:0000256" key="21">
    <source>
        <dbReference type="SAM" id="SignalP"/>
    </source>
</evidence>
<evidence type="ECO:0000256" key="4">
    <source>
        <dbReference type="ARBA" id="ARBA00010701"/>
    </source>
</evidence>
<feature type="chain" id="PRO_5042163627" description="triacylglycerol lipase" evidence="21">
    <location>
        <begin position="35"/>
        <end position="408"/>
    </location>
</feature>
<keyword evidence="21" id="KW-0732">Signal</keyword>
<comment type="subunit">
    <text evidence="5">Binds to both phosphatidylinositol (PI) and phosphatidylinositol 3,5-bisphosphate (PIP2).</text>
</comment>
<evidence type="ECO:0000256" key="20">
    <source>
        <dbReference type="ARBA" id="ARBA00048461"/>
    </source>
</evidence>
<keyword evidence="10" id="KW-0442">Lipid degradation</keyword>
<protein>
    <recommendedName>
        <fullName evidence="6">triacylglycerol lipase</fullName>
        <ecNumber evidence="6">3.1.1.3</ecNumber>
    </recommendedName>
    <alternativeName>
        <fullName evidence="18">Autophagy-related protein 15</fullName>
    </alternativeName>
</protein>
<evidence type="ECO:0000256" key="14">
    <source>
        <dbReference type="ARBA" id="ARBA00023098"/>
    </source>
</evidence>
<comment type="catalytic activity">
    <reaction evidence="1">
        <text>a triacylglycerol + H2O = a diacylglycerol + a fatty acid + H(+)</text>
        <dbReference type="Rhea" id="RHEA:12044"/>
        <dbReference type="ChEBI" id="CHEBI:15377"/>
        <dbReference type="ChEBI" id="CHEBI:15378"/>
        <dbReference type="ChEBI" id="CHEBI:17855"/>
        <dbReference type="ChEBI" id="CHEBI:18035"/>
        <dbReference type="ChEBI" id="CHEBI:28868"/>
        <dbReference type="EC" id="3.1.1.3"/>
    </reaction>
</comment>
<comment type="catalytic activity">
    <reaction evidence="19">
        <text>a diacylglycerol + H2O = a monoacylglycerol + a fatty acid + H(+)</text>
        <dbReference type="Rhea" id="RHEA:32731"/>
        <dbReference type="ChEBI" id="CHEBI:15377"/>
        <dbReference type="ChEBI" id="CHEBI:15378"/>
        <dbReference type="ChEBI" id="CHEBI:17408"/>
        <dbReference type="ChEBI" id="CHEBI:18035"/>
        <dbReference type="ChEBI" id="CHEBI:28868"/>
    </reaction>
</comment>
<reference evidence="23" key="1">
    <citation type="submission" date="2023-03" db="EMBL/GenBank/DDBJ databases">
        <title>Mating type loci evolution in Malassezia.</title>
        <authorList>
            <person name="Coelho M.A."/>
        </authorList>
    </citation>
    <scope>NUCLEOTIDE SEQUENCE</scope>
    <source>
        <strain evidence="23">CBS 9557</strain>
    </source>
</reference>
<dbReference type="GO" id="GO:0004806">
    <property type="term" value="F:triacylglycerol lipase activity"/>
    <property type="evidence" value="ECO:0007669"/>
    <property type="project" value="UniProtKB-EC"/>
</dbReference>
<evidence type="ECO:0000256" key="19">
    <source>
        <dbReference type="ARBA" id="ARBA00047591"/>
    </source>
</evidence>
<evidence type="ECO:0000256" key="6">
    <source>
        <dbReference type="ARBA" id="ARBA00013279"/>
    </source>
</evidence>
<dbReference type="Gene3D" id="3.40.50.1820">
    <property type="entry name" value="alpha/beta hydrolase"/>
    <property type="match status" value="1"/>
</dbReference>
<dbReference type="GO" id="GO:0032585">
    <property type="term" value="C:multivesicular body membrane"/>
    <property type="evidence" value="ECO:0007669"/>
    <property type="project" value="UniProtKB-SubCell"/>
</dbReference>
<dbReference type="GO" id="GO:0034727">
    <property type="term" value="P:piecemeal microautophagy of the nucleus"/>
    <property type="evidence" value="ECO:0007669"/>
    <property type="project" value="TreeGrafter"/>
</dbReference>
<evidence type="ECO:0000256" key="1">
    <source>
        <dbReference type="ARBA" id="ARBA00001024"/>
    </source>
</evidence>
<keyword evidence="13" id="KW-0072">Autophagy</keyword>
<proteinExistence type="inferred from homology"/>
<dbReference type="Proteomes" id="UP001213623">
    <property type="component" value="Chromosome 8"/>
</dbReference>
<keyword evidence="8" id="KW-0967">Endosome</keyword>
<dbReference type="GO" id="GO:0005775">
    <property type="term" value="C:vacuolar lumen"/>
    <property type="evidence" value="ECO:0007669"/>
    <property type="project" value="TreeGrafter"/>
</dbReference>
<evidence type="ECO:0000256" key="3">
    <source>
        <dbReference type="ARBA" id="ARBA00004343"/>
    </source>
</evidence>
<name>A0AAF0EQA7_9BASI</name>
<evidence type="ECO:0000256" key="16">
    <source>
        <dbReference type="ARBA" id="ARBA00023180"/>
    </source>
</evidence>
<dbReference type="InterPro" id="IPR029058">
    <property type="entry name" value="AB_hydrolase_fold"/>
</dbReference>
<dbReference type="SUPFAM" id="SSF53474">
    <property type="entry name" value="alpha/beta-Hydrolases"/>
    <property type="match status" value="1"/>
</dbReference>
<evidence type="ECO:0000256" key="9">
    <source>
        <dbReference type="ARBA" id="ARBA00022801"/>
    </source>
</evidence>
<keyword evidence="11" id="KW-0735">Signal-anchor</keyword>